<evidence type="ECO:0000256" key="1">
    <source>
        <dbReference type="SAM" id="SignalP"/>
    </source>
</evidence>
<reference evidence="2 3" key="1">
    <citation type="submission" date="2018-09" db="EMBL/GenBank/DDBJ databases">
        <title>Genomic investigation of the strawberry pathogen Phytophthora fragariae indicates pathogenicity is determined by transcriptional variation in three key races.</title>
        <authorList>
            <person name="Adams T.M."/>
            <person name="Armitage A.D."/>
            <person name="Sobczyk M.K."/>
            <person name="Bates H.J."/>
            <person name="Dunwell J.M."/>
            <person name="Nellist C.F."/>
            <person name="Harrison R.J."/>
        </authorList>
    </citation>
    <scope>NUCLEOTIDE SEQUENCE [LARGE SCALE GENOMIC DNA]</scope>
    <source>
        <strain evidence="2 3">NOV-77</strain>
    </source>
</reference>
<evidence type="ECO:0000313" key="3">
    <source>
        <dbReference type="Proteomes" id="UP000486351"/>
    </source>
</evidence>
<evidence type="ECO:0000313" key="2">
    <source>
        <dbReference type="EMBL" id="KAE9293391.1"/>
    </source>
</evidence>
<feature type="signal peptide" evidence="1">
    <location>
        <begin position="1"/>
        <end position="22"/>
    </location>
</feature>
<dbReference type="AlphaFoldDB" id="A0A6G0QLY1"/>
<evidence type="ECO:0008006" key="4">
    <source>
        <dbReference type="Google" id="ProtNLM"/>
    </source>
</evidence>
<comment type="caution">
    <text evidence="2">The sequence shown here is derived from an EMBL/GenBank/DDBJ whole genome shotgun (WGS) entry which is preliminary data.</text>
</comment>
<accession>A0A6G0QLY1</accession>
<dbReference type="EMBL" id="QXFY01002711">
    <property type="protein sequence ID" value="KAE9293391.1"/>
    <property type="molecule type" value="Genomic_DNA"/>
</dbReference>
<protein>
    <recommendedName>
        <fullName evidence="4">Secreted protein</fullName>
    </recommendedName>
</protein>
<sequence>MCRDHRSIHCFIVDILVYYSLLQLNASTSRQTTPFGTLMTPRSTCNARQCENRVYFNKLRCPSGPACI</sequence>
<proteinExistence type="predicted"/>
<keyword evidence="1" id="KW-0732">Signal</keyword>
<organism evidence="2 3">
    <name type="scientific">Phytophthora fragariae</name>
    <dbReference type="NCBI Taxonomy" id="53985"/>
    <lineage>
        <taxon>Eukaryota</taxon>
        <taxon>Sar</taxon>
        <taxon>Stramenopiles</taxon>
        <taxon>Oomycota</taxon>
        <taxon>Peronosporomycetes</taxon>
        <taxon>Peronosporales</taxon>
        <taxon>Peronosporaceae</taxon>
        <taxon>Phytophthora</taxon>
    </lineage>
</organism>
<gene>
    <name evidence="2" type="ORF">PF008_g24814</name>
</gene>
<dbReference type="Proteomes" id="UP000486351">
    <property type="component" value="Unassembled WGS sequence"/>
</dbReference>
<name>A0A6G0QLY1_9STRA</name>
<feature type="chain" id="PRO_5026241212" description="Secreted protein" evidence="1">
    <location>
        <begin position="23"/>
        <end position="68"/>
    </location>
</feature>